<evidence type="ECO:0000313" key="1">
    <source>
        <dbReference type="EMBL" id="MBM6878614.1"/>
    </source>
</evidence>
<reference evidence="1 2" key="1">
    <citation type="journal article" date="2021" name="Sci. Rep.">
        <title>The distribution of antibiotic resistance genes in chicken gut microbiota commensals.</title>
        <authorList>
            <person name="Juricova H."/>
            <person name="Matiasovicova J."/>
            <person name="Kubasova T."/>
            <person name="Cejkova D."/>
            <person name="Rychlik I."/>
        </authorList>
    </citation>
    <scope>NUCLEOTIDE SEQUENCE [LARGE SCALE GENOMIC DNA]</scope>
    <source>
        <strain evidence="1 2">An431b</strain>
    </source>
</reference>
<gene>
    <name evidence="1" type="ORF">H9X83_10665</name>
</gene>
<keyword evidence="2" id="KW-1185">Reference proteome</keyword>
<evidence type="ECO:0000313" key="2">
    <source>
        <dbReference type="Proteomes" id="UP000729290"/>
    </source>
</evidence>
<name>A0ABS2GDP2_9FIRM</name>
<sequence length="122" mass="13264">MREQGEMNNPVPFLIGEVKTANPLTVAIGDIVLERKDLKINSFLLKGYQRRWNLATTTATGVTGERSGGGGDASFASHSHDQHTLGVPDGTFTTLDDFAAGDEVLILMSKDQQQYILVCKLL</sequence>
<comment type="caution">
    <text evidence="1">The sequence shown here is derived from an EMBL/GenBank/DDBJ whole genome shotgun (WGS) entry which is preliminary data.</text>
</comment>
<organism evidence="1 2">
    <name type="scientific">Anaerotignum lactatifermentans</name>
    <dbReference type="NCBI Taxonomy" id="160404"/>
    <lineage>
        <taxon>Bacteria</taxon>
        <taxon>Bacillati</taxon>
        <taxon>Bacillota</taxon>
        <taxon>Clostridia</taxon>
        <taxon>Lachnospirales</taxon>
        <taxon>Anaerotignaceae</taxon>
        <taxon>Anaerotignum</taxon>
    </lineage>
</organism>
<protein>
    <submittedName>
        <fullName evidence="1">DUF2577 domain-containing protein</fullName>
    </submittedName>
</protein>
<dbReference type="Pfam" id="PF10844">
    <property type="entry name" value="DUF2577"/>
    <property type="match status" value="1"/>
</dbReference>
<dbReference type="InterPro" id="IPR022555">
    <property type="entry name" value="DUF2577"/>
</dbReference>
<dbReference type="RefSeq" id="WP_205160117.1">
    <property type="nucleotide sequence ID" value="NZ_JACSNV010000017.1"/>
</dbReference>
<dbReference type="Proteomes" id="UP000729290">
    <property type="component" value="Unassembled WGS sequence"/>
</dbReference>
<proteinExistence type="predicted"/>
<dbReference type="EMBL" id="JACSNV010000017">
    <property type="protein sequence ID" value="MBM6878614.1"/>
    <property type="molecule type" value="Genomic_DNA"/>
</dbReference>
<accession>A0ABS2GDP2</accession>